<evidence type="ECO:0000313" key="9">
    <source>
        <dbReference type="Proteomes" id="UP000244722"/>
    </source>
</evidence>
<proteinExistence type="inferred from homology"/>
<keyword evidence="9" id="KW-1185">Reference proteome</keyword>
<dbReference type="OrthoDB" id="419694at2759"/>
<dbReference type="InterPro" id="IPR042081">
    <property type="entry name" value="RNA_2'-PTrans_C"/>
</dbReference>
<reference evidence="8 9" key="1">
    <citation type="submission" date="2017-04" db="EMBL/GenBank/DDBJ databases">
        <title>Draft genome sequence of Tuber borchii Vittad., a whitish edible truffle.</title>
        <authorList>
            <consortium name="DOE Joint Genome Institute"/>
            <person name="Murat C."/>
            <person name="Kuo A."/>
            <person name="Barry K.W."/>
            <person name="Clum A."/>
            <person name="Dockter R.B."/>
            <person name="Fauchery L."/>
            <person name="Iotti M."/>
            <person name="Kohler A."/>
            <person name="Labutti K."/>
            <person name="Lindquist E.A."/>
            <person name="Lipzen A."/>
            <person name="Ohm R.A."/>
            <person name="Wang M."/>
            <person name="Grigoriev I.V."/>
            <person name="Zambonelli A."/>
            <person name="Martin F.M."/>
        </authorList>
    </citation>
    <scope>NUCLEOTIDE SEQUENCE [LARGE SCALE GENOMIC DNA]</scope>
    <source>
        <strain evidence="8 9">Tbo3840</strain>
    </source>
</reference>
<comment type="catalytic activity">
    <reaction evidence="6">
        <text>2'-phospho-[ligated tRNA] + NAD(+) = mature tRNA + ADP-alpha-D-ribose 1'',2''-cyclic phosphate + nicotinamide</text>
        <dbReference type="Rhea" id="RHEA:23324"/>
        <dbReference type="Rhea" id="RHEA-COMP:11106"/>
        <dbReference type="Rhea" id="RHEA-COMP:11107"/>
        <dbReference type="ChEBI" id="CHEBI:17154"/>
        <dbReference type="ChEBI" id="CHEBI:57540"/>
        <dbReference type="ChEBI" id="CHEBI:76596"/>
        <dbReference type="ChEBI" id="CHEBI:82883"/>
        <dbReference type="ChEBI" id="CHEBI:85027"/>
        <dbReference type="EC" id="2.7.1.160"/>
    </reaction>
</comment>
<comment type="similarity">
    <text evidence="2">Belongs to the KptA/TPT1 family.</text>
</comment>
<feature type="region of interest" description="Disordered" evidence="7">
    <location>
        <begin position="305"/>
        <end position="345"/>
    </location>
</feature>
<dbReference type="EC" id="2.7.1.160" evidence="3"/>
<name>A0A2T6ZKI2_TUBBO</name>
<evidence type="ECO:0000256" key="7">
    <source>
        <dbReference type="SAM" id="MobiDB-lite"/>
    </source>
</evidence>
<protein>
    <recommendedName>
        <fullName evidence="3">2'-phosphotransferase</fullName>
        <ecNumber evidence="3">2.7.1.160</ecNumber>
    </recommendedName>
</protein>
<evidence type="ECO:0000256" key="3">
    <source>
        <dbReference type="ARBA" id="ARBA00012007"/>
    </source>
</evidence>
<evidence type="ECO:0000256" key="6">
    <source>
        <dbReference type="ARBA" id="ARBA00047949"/>
    </source>
</evidence>
<accession>A0A2T6ZKI2</accession>
<comment type="caution">
    <text evidence="8">The sequence shown here is derived from an EMBL/GenBank/DDBJ whole genome shotgun (WGS) entry which is preliminary data.</text>
</comment>
<dbReference type="EMBL" id="NESQ01000207">
    <property type="protein sequence ID" value="PUU75995.1"/>
    <property type="molecule type" value="Genomic_DNA"/>
</dbReference>
<evidence type="ECO:0000313" key="8">
    <source>
        <dbReference type="EMBL" id="PUU75995.1"/>
    </source>
</evidence>
<dbReference type="Gene3D" id="3.20.170.30">
    <property type="match status" value="1"/>
</dbReference>
<dbReference type="InterPro" id="IPR042080">
    <property type="entry name" value="RNA_2'-PTrans_N"/>
</dbReference>
<dbReference type="Pfam" id="PF01885">
    <property type="entry name" value="PTS_2-RNA"/>
    <property type="match status" value="1"/>
</dbReference>
<dbReference type="GO" id="GO:0006388">
    <property type="term" value="P:tRNA splicing, via endonucleolytic cleavage and ligation"/>
    <property type="evidence" value="ECO:0007669"/>
    <property type="project" value="TreeGrafter"/>
</dbReference>
<dbReference type="Gene3D" id="1.10.10.970">
    <property type="entry name" value="RNA 2'-phosphotransferase, Tpt1/KptA family, N-terminal domain"/>
    <property type="match status" value="1"/>
</dbReference>
<organism evidence="8 9">
    <name type="scientific">Tuber borchii</name>
    <name type="common">White truffle</name>
    <dbReference type="NCBI Taxonomy" id="42251"/>
    <lineage>
        <taxon>Eukaryota</taxon>
        <taxon>Fungi</taxon>
        <taxon>Dikarya</taxon>
        <taxon>Ascomycota</taxon>
        <taxon>Pezizomycotina</taxon>
        <taxon>Pezizomycetes</taxon>
        <taxon>Pezizales</taxon>
        <taxon>Tuberaceae</taxon>
        <taxon>Tuber</taxon>
    </lineage>
</organism>
<sequence>MPTIPRLFFTPTIQSALLPTTTTASAAASIPIPRLLSLGLKKQMSTTTHHPRGNGLNRPPNPASEIRTISKALSYTLRHGAVKEGLTLQDDGYANVAELLQIPKFRKMNLTLEKLRQVVSENDKQRFSLTSTATTPSATAIATTGTTEATATTEDLHTYLIRATQGHSIPLADTSALLTPLPPNITSAVHGTFYPAYEAILACGYLSRMGRTHIHLATGEVGVKSGMRADAQVLFYVDVERARREGSIEFLISENGVALTAGDELGRLGLEFVDRVVSKSLGVLWEGGRVVKELPEEVKGGGCRLGRGIGGKGRGGRGRGGGRGGSGGGDRDAEEGTSRISVVDP</sequence>
<dbReference type="Proteomes" id="UP000244722">
    <property type="component" value="Unassembled WGS sequence"/>
</dbReference>
<evidence type="ECO:0000256" key="4">
    <source>
        <dbReference type="ARBA" id="ARBA00022679"/>
    </source>
</evidence>
<gene>
    <name evidence="8" type="ORF">B9Z19DRAFT_1102591</name>
</gene>
<feature type="region of interest" description="Disordered" evidence="7">
    <location>
        <begin position="44"/>
        <end position="63"/>
    </location>
</feature>
<dbReference type="PANTHER" id="PTHR12684:SF2">
    <property type="entry name" value="TRNA 2'-PHOSPHOTRANSFERASE 1"/>
    <property type="match status" value="1"/>
</dbReference>
<feature type="compositionally biased region" description="Gly residues" evidence="7">
    <location>
        <begin position="305"/>
        <end position="328"/>
    </location>
</feature>
<dbReference type="AlphaFoldDB" id="A0A2T6ZKI2"/>
<keyword evidence="4" id="KW-0808">Transferase</keyword>
<comment type="function">
    <text evidence="1">Catalyzes the last step of tRNA splicing, the transfer of the splice junction 2'-phosphate from ligated tRNA to NAD to produce ADP-ribose 1''-2'' cyclic phosphate.</text>
</comment>
<dbReference type="InterPro" id="IPR002745">
    <property type="entry name" value="Ptrans_KptA/Tpt1"/>
</dbReference>
<dbReference type="GO" id="GO:0000215">
    <property type="term" value="F:tRNA 2'-phosphotransferase activity"/>
    <property type="evidence" value="ECO:0007669"/>
    <property type="project" value="UniProtKB-EC"/>
</dbReference>
<evidence type="ECO:0000256" key="2">
    <source>
        <dbReference type="ARBA" id="ARBA00009836"/>
    </source>
</evidence>
<dbReference type="SUPFAM" id="SSF56399">
    <property type="entry name" value="ADP-ribosylation"/>
    <property type="match status" value="1"/>
</dbReference>
<dbReference type="PANTHER" id="PTHR12684">
    <property type="entry name" value="PUTATIVE PHOSPHOTRANSFERASE"/>
    <property type="match status" value="1"/>
</dbReference>
<keyword evidence="5" id="KW-0520">NAD</keyword>
<evidence type="ECO:0000256" key="5">
    <source>
        <dbReference type="ARBA" id="ARBA00023027"/>
    </source>
</evidence>
<evidence type="ECO:0000256" key="1">
    <source>
        <dbReference type="ARBA" id="ARBA00003343"/>
    </source>
</evidence>
<dbReference type="STRING" id="42251.A0A2T6ZKI2"/>